<dbReference type="GO" id="GO:0032049">
    <property type="term" value="P:cardiolipin biosynthetic process"/>
    <property type="evidence" value="ECO:0007669"/>
    <property type="project" value="InterPro"/>
</dbReference>
<dbReference type="InterPro" id="IPR030872">
    <property type="entry name" value="Cardiolipin_synth_ClsB"/>
</dbReference>
<reference evidence="12 13" key="1">
    <citation type="journal article" date="2021" name="Microbiol. Resour. Announc.">
        <title>Draft Genome Sequence of Coralloluteibacterium stylophorae LMG 29479T.</title>
        <authorList>
            <person name="Karlyshev A.V."/>
            <person name="Kudryashova E.B."/>
            <person name="Ariskina E.V."/>
            <person name="Conroy A.P."/>
            <person name="Abidueva E.Y."/>
        </authorList>
    </citation>
    <scope>NUCLEOTIDE SEQUENCE [LARGE SCALE GENOMIC DNA]</scope>
    <source>
        <strain evidence="12 13">LMG 29479</strain>
    </source>
</reference>
<keyword evidence="13" id="KW-1185">Reference proteome</keyword>
<comment type="caution">
    <text evidence="11">The sequence shown here is derived from an EMBL/GenBank/DDBJ whole genome shotgun (WGS) entry which is preliminary data.</text>
</comment>
<dbReference type="RefSeq" id="WP_211927345.1">
    <property type="nucleotide sequence ID" value="NZ_JAGQFT020000003.1"/>
</dbReference>
<evidence type="ECO:0000256" key="7">
    <source>
        <dbReference type="ARBA" id="ARBA00023209"/>
    </source>
</evidence>
<dbReference type="PANTHER" id="PTHR21248:SF23">
    <property type="entry name" value="CARDIOLIPIN SYNTHASE B"/>
    <property type="match status" value="1"/>
</dbReference>
<dbReference type="GO" id="GO:0008808">
    <property type="term" value="F:cardiolipin synthase activity"/>
    <property type="evidence" value="ECO:0007669"/>
    <property type="project" value="InterPro"/>
</dbReference>
<evidence type="ECO:0000313" key="12">
    <source>
        <dbReference type="EMBL" id="MBS7456495.1"/>
    </source>
</evidence>
<feature type="active site" evidence="9">
    <location>
        <position position="294"/>
    </location>
</feature>
<evidence type="ECO:0000256" key="4">
    <source>
        <dbReference type="ARBA" id="ARBA00022737"/>
    </source>
</evidence>
<evidence type="ECO:0000256" key="9">
    <source>
        <dbReference type="HAMAP-Rule" id="MF_01917"/>
    </source>
</evidence>
<dbReference type="CDD" id="cd09159">
    <property type="entry name" value="PLDc_ybhO_like_2"/>
    <property type="match status" value="1"/>
</dbReference>
<evidence type="ECO:0000259" key="10">
    <source>
        <dbReference type="PROSITE" id="PS50035"/>
    </source>
</evidence>
<evidence type="ECO:0000256" key="6">
    <source>
        <dbReference type="ARBA" id="ARBA00023136"/>
    </source>
</evidence>
<evidence type="ECO:0000256" key="5">
    <source>
        <dbReference type="ARBA" id="ARBA00023098"/>
    </source>
</evidence>
<keyword evidence="4" id="KW-0677">Repeat</keyword>
<evidence type="ECO:0000256" key="8">
    <source>
        <dbReference type="ARBA" id="ARBA00023264"/>
    </source>
</evidence>
<keyword evidence="5 9" id="KW-0443">Lipid metabolism</keyword>
<evidence type="ECO:0000256" key="3">
    <source>
        <dbReference type="ARBA" id="ARBA00022679"/>
    </source>
</evidence>
<keyword evidence="3 9" id="KW-0808">Transferase</keyword>
<organism evidence="11">
    <name type="scientific">Coralloluteibacterium stylophorae</name>
    <dbReference type="NCBI Taxonomy" id="1776034"/>
    <lineage>
        <taxon>Bacteria</taxon>
        <taxon>Pseudomonadati</taxon>
        <taxon>Pseudomonadota</taxon>
        <taxon>Gammaproteobacteria</taxon>
        <taxon>Lysobacterales</taxon>
        <taxon>Lysobacteraceae</taxon>
        <taxon>Coralloluteibacterium</taxon>
    </lineage>
</organism>
<dbReference type="NCBIfam" id="NF008427">
    <property type="entry name" value="PRK11263.1"/>
    <property type="match status" value="1"/>
</dbReference>
<protein>
    <recommendedName>
        <fullName evidence="9">Cardiolipin synthase B</fullName>
        <shortName evidence="9">CL synthase</shortName>
        <ecNumber evidence="9">2.7.8.-</ecNumber>
    </recommendedName>
</protein>
<proteinExistence type="inferred from homology"/>
<keyword evidence="6 9" id="KW-0472">Membrane</keyword>
<feature type="domain" description="PLD phosphodiesterase" evidence="10">
    <location>
        <begin position="108"/>
        <end position="135"/>
    </location>
</feature>
<dbReference type="Proteomes" id="UP000675747">
    <property type="component" value="Unassembled WGS sequence"/>
</dbReference>
<evidence type="ECO:0000313" key="11">
    <source>
        <dbReference type="EMBL" id="MBR0563437.1"/>
    </source>
</evidence>
<comment type="catalytic activity">
    <reaction evidence="9">
        <text>2 a 1,2-diacyl-sn-glycero-3-phospho-(1'-sn-glycerol) = a cardiolipin + glycerol</text>
        <dbReference type="Rhea" id="RHEA:31451"/>
        <dbReference type="ChEBI" id="CHEBI:17754"/>
        <dbReference type="ChEBI" id="CHEBI:62237"/>
        <dbReference type="ChEBI" id="CHEBI:64716"/>
    </reaction>
</comment>
<reference evidence="11" key="2">
    <citation type="submission" date="2021-04" db="EMBL/GenBank/DDBJ databases">
        <authorList>
            <person name="Karlyshev A.V."/>
        </authorList>
    </citation>
    <scope>NUCLEOTIDE SEQUENCE</scope>
    <source>
        <strain evidence="11">LMG 29479</strain>
    </source>
</reference>
<dbReference type="Gene3D" id="3.30.870.10">
    <property type="entry name" value="Endonuclease Chain A"/>
    <property type="match status" value="2"/>
</dbReference>
<dbReference type="CDD" id="cd09110">
    <property type="entry name" value="PLDc_CLS_1"/>
    <property type="match status" value="1"/>
</dbReference>
<dbReference type="PROSITE" id="PS50035">
    <property type="entry name" value="PLD"/>
    <property type="match status" value="2"/>
</dbReference>
<dbReference type="GO" id="GO:0005886">
    <property type="term" value="C:plasma membrane"/>
    <property type="evidence" value="ECO:0007669"/>
    <property type="project" value="UniProtKB-SubCell"/>
</dbReference>
<evidence type="ECO:0000256" key="2">
    <source>
        <dbReference type="ARBA" id="ARBA00022516"/>
    </source>
</evidence>
<dbReference type="Pfam" id="PF13091">
    <property type="entry name" value="PLDc_2"/>
    <property type="match status" value="2"/>
</dbReference>
<comment type="similarity">
    <text evidence="9">Belongs to the phospholipase D family. Cardiolipin synthase subfamily. ClsB sub-subfamily.</text>
</comment>
<sequence length="394" mass="44381">MSAGWRAGNRVSLLENGEAFFPRVVDVLSQARHEVLLETFILREDKVGLAIRDALLAAARRGARVTVTLDGFGSAELSAEFIASLCDAGITLRIFDPQPLHFGRRTNWFRRLHRKIVVVDAEIGFVGGINFSANHLADFGPEAKQDYAVEVEGPVVQTLRDFLLEQADLPLEPPAWRTQEETHAERGAAEVALVTRDNDTRHTDIERHYRLAARLARRELVLCNAYFFPGYRLVRDLRNAARRGVAVTLILQGEPDMPIAQLAARTLYRYLMRAGVVIHEYCRRPLHAKVALVDDEWATVGSSNLDPLSLALNLEANLMIRDRAFNAELRGNLDRLRDTHCRAIAAEEVPLRSDWRMVFGVIVFHLLRIFPGWSGLVPAHRQRIELAGAPKERP</sequence>
<keyword evidence="8 9" id="KW-1208">Phospholipid metabolism</keyword>
<comment type="subcellular location">
    <subcellularLocation>
        <location evidence="9">Cell membrane</location>
        <topology evidence="9">Peripheral membrane protein</topology>
    </subcellularLocation>
</comment>
<dbReference type="AlphaFoldDB" id="A0A8J8AYH7"/>
<keyword evidence="1 9" id="KW-1003">Cell membrane</keyword>
<dbReference type="EMBL" id="JAGQFT010000132">
    <property type="protein sequence ID" value="MBR0563437.1"/>
    <property type="molecule type" value="Genomic_DNA"/>
</dbReference>
<dbReference type="HAMAP" id="MF_01917">
    <property type="entry name" value="Cardiolipin_synth_ClsB"/>
    <property type="match status" value="1"/>
</dbReference>
<dbReference type="SUPFAM" id="SSF56024">
    <property type="entry name" value="Phospholipase D/nuclease"/>
    <property type="match status" value="2"/>
</dbReference>
<dbReference type="SMART" id="SM00155">
    <property type="entry name" value="PLDc"/>
    <property type="match status" value="2"/>
</dbReference>
<feature type="active site" evidence="9">
    <location>
        <position position="289"/>
    </location>
</feature>
<keyword evidence="2 9" id="KW-0444">Lipid biosynthesis</keyword>
<accession>A0A8J8AYH7</accession>
<feature type="active site" evidence="9">
    <location>
        <position position="115"/>
    </location>
</feature>
<feature type="active site" evidence="9">
    <location>
        <position position="287"/>
    </location>
</feature>
<dbReference type="EMBL" id="JAGQFT020000003">
    <property type="protein sequence ID" value="MBS7456495.1"/>
    <property type="molecule type" value="Genomic_DNA"/>
</dbReference>
<feature type="active site" evidence="9">
    <location>
        <position position="120"/>
    </location>
</feature>
<name>A0A8J8AYH7_9GAMM</name>
<gene>
    <name evidence="9 11" type="primary">clsB</name>
    <name evidence="12" type="ORF">KB893_005005</name>
    <name evidence="11" type="ORF">KB893_13070</name>
</gene>
<dbReference type="EC" id="2.7.8.-" evidence="9"/>
<dbReference type="InterPro" id="IPR025202">
    <property type="entry name" value="PLD-like_dom"/>
</dbReference>
<dbReference type="PANTHER" id="PTHR21248">
    <property type="entry name" value="CARDIOLIPIN SYNTHASE"/>
    <property type="match status" value="1"/>
</dbReference>
<evidence type="ECO:0000256" key="1">
    <source>
        <dbReference type="ARBA" id="ARBA00022475"/>
    </source>
</evidence>
<feature type="domain" description="PLD phosphodiesterase" evidence="10">
    <location>
        <begin position="282"/>
        <end position="309"/>
    </location>
</feature>
<dbReference type="InterPro" id="IPR001736">
    <property type="entry name" value="PLipase_D/transphosphatidylase"/>
</dbReference>
<dbReference type="PIRSF" id="PIRSF000850">
    <property type="entry name" value="Phospholipase_D_PSS"/>
    <property type="match status" value="1"/>
</dbReference>
<feature type="active site" evidence="9">
    <location>
        <position position="113"/>
    </location>
</feature>
<evidence type="ECO:0000313" key="13">
    <source>
        <dbReference type="Proteomes" id="UP000675747"/>
    </source>
</evidence>
<keyword evidence="7 9" id="KW-0594">Phospholipid biosynthesis</keyword>
<comment type="function">
    <text evidence="9">Catalyzes the phosphatidyl group transfer from one phosphatidylglycerol molecule to another to form cardiolipin (CL) (diphosphatidylglycerol) and glycerol.</text>
</comment>